<dbReference type="CDD" id="cd07182">
    <property type="entry name" value="RNase_HII_bacteria_HII_like"/>
    <property type="match status" value="1"/>
</dbReference>
<keyword evidence="11 14" id="KW-0255">Endonuclease</keyword>
<keyword evidence="10 14" id="KW-0479">Metal-binding</keyword>
<comment type="subcellular location">
    <subcellularLocation>
        <location evidence="4 14">Cytoplasm</location>
    </subcellularLocation>
</comment>
<comment type="similarity">
    <text evidence="5 14 16">Belongs to the RNase HII family.</text>
</comment>
<evidence type="ECO:0000259" key="17">
    <source>
        <dbReference type="PROSITE" id="PS51975"/>
    </source>
</evidence>
<dbReference type="PATRIC" id="fig|157687.3.peg.1718"/>
<proteinExistence type="inferred from homology"/>
<dbReference type="GO" id="GO:0030145">
    <property type="term" value="F:manganese ion binding"/>
    <property type="evidence" value="ECO:0007669"/>
    <property type="project" value="UniProtKB-UniRule"/>
</dbReference>
<evidence type="ECO:0000313" key="18">
    <source>
        <dbReference type="EMBL" id="KXB61700.1"/>
    </source>
</evidence>
<evidence type="ECO:0000256" key="8">
    <source>
        <dbReference type="ARBA" id="ARBA00022490"/>
    </source>
</evidence>
<dbReference type="GO" id="GO:0003723">
    <property type="term" value="F:RNA binding"/>
    <property type="evidence" value="ECO:0007669"/>
    <property type="project" value="UniProtKB-UniRule"/>
</dbReference>
<evidence type="ECO:0000256" key="16">
    <source>
        <dbReference type="RuleBase" id="RU003515"/>
    </source>
</evidence>
<dbReference type="NCBIfam" id="NF000594">
    <property type="entry name" value="PRK00015.1-1"/>
    <property type="match status" value="1"/>
</dbReference>
<name>A0A134A221_9FUSO</name>
<dbReference type="GO" id="GO:0043137">
    <property type="term" value="P:DNA replication, removal of RNA primer"/>
    <property type="evidence" value="ECO:0007669"/>
    <property type="project" value="TreeGrafter"/>
</dbReference>
<protein>
    <recommendedName>
        <fullName evidence="7 14">Ribonuclease HII</fullName>
        <shortName evidence="14">RNase HII</shortName>
        <ecNumber evidence="6 14">3.1.26.4</ecNumber>
    </recommendedName>
</protein>
<dbReference type="GO" id="GO:0006298">
    <property type="term" value="P:mismatch repair"/>
    <property type="evidence" value="ECO:0007669"/>
    <property type="project" value="TreeGrafter"/>
</dbReference>
<evidence type="ECO:0000313" key="19">
    <source>
        <dbReference type="Proteomes" id="UP000070483"/>
    </source>
</evidence>
<dbReference type="InterPro" id="IPR024567">
    <property type="entry name" value="RNase_HII/HIII_dom"/>
</dbReference>
<dbReference type="STRING" id="157687.HMPREF3180_01726"/>
<keyword evidence="9 14" id="KW-0540">Nuclease</keyword>
<dbReference type="InterPro" id="IPR022898">
    <property type="entry name" value="RNase_HII"/>
</dbReference>
<dbReference type="PANTHER" id="PTHR10954">
    <property type="entry name" value="RIBONUCLEASE H2 SUBUNIT A"/>
    <property type="match status" value="1"/>
</dbReference>
<evidence type="ECO:0000256" key="7">
    <source>
        <dbReference type="ARBA" id="ARBA00019179"/>
    </source>
</evidence>
<evidence type="ECO:0000256" key="3">
    <source>
        <dbReference type="ARBA" id="ARBA00004065"/>
    </source>
</evidence>
<reference evidence="19" key="1">
    <citation type="submission" date="2016-01" db="EMBL/GenBank/DDBJ databases">
        <authorList>
            <person name="Mitreva M."/>
            <person name="Pepin K.H."/>
            <person name="Mihindukulasuriya K.A."/>
            <person name="Fulton R."/>
            <person name="Fronick C."/>
            <person name="O'Laughlin M."/>
            <person name="Miner T."/>
            <person name="Herter B."/>
            <person name="Rosa B.A."/>
            <person name="Cordes M."/>
            <person name="Tomlinson C."/>
            <person name="Wollam A."/>
            <person name="Palsikar V.B."/>
            <person name="Mardis E.R."/>
            <person name="Wilson R.K."/>
        </authorList>
    </citation>
    <scope>NUCLEOTIDE SEQUENCE [LARGE SCALE GENOMIC DNA]</scope>
    <source>
        <strain evidence="19">KA00185</strain>
    </source>
</reference>
<evidence type="ECO:0000256" key="2">
    <source>
        <dbReference type="ARBA" id="ARBA00001946"/>
    </source>
</evidence>
<dbReference type="GO" id="GO:0004523">
    <property type="term" value="F:RNA-DNA hybrid ribonuclease activity"/>
    <property type="evidence" value="ECO:0007669"/>
    <property type="project" value="UniProtKB-UniRule"/>
</dbReference>
<dbReference type="Proteomes" id="UP000070483">
    <property type="component" value="Unassembled WGS sequence"/>
</dbReference>
<dbReference type="HAMAP" id="MF_00052_B">
    <property type="entry name" value="RNase_HII_B"/>
    <property type="match status" value="1"/>
</dbReference>
<keyword evidence="12 14" id="KW-0378">Hydrolase</keyword>
<comment type="cofactor">
    <cofactor evidence="14 15">
        <name>Mn(2+)</name>
        <dbReference type="ChEBI" id="CHEBI:29035"/>
    </cofactor>
    <cofactor evidence="14 15">
        <name>Mg(2+)</name>
        <dbReference type="ChEBI" id="CHEBI:18420"/>
    </cofactor>
    <text evidence="14 15">Manganese or magnesium. Binds 1 divalent metal ion per monomer in the absence of substrate. May bind a second metal ion after substrate binding.</text>
</comment>
<evidence type="ECO:0000256" key="5">
    <source>
        <dbReference type="ARBA" id="ARBA00007383"/>
    </source>
</evidence>
<comment type="cofactor">
    <cofactor evidence="2">
        <name>Mg(2+)</name>
        <dbReference type="ChEBI" id="CHEBI:18420"/>
    </cofactor>
</comment>
<evidence type="ECO:0000256" key="11">
    <source>
        <dbReference type="ARBA" id="ARBA00022759"/>
    </source>
</evidence>
<feature type="domain" description="RNase H type-2" evidence="17">
    <location>
        <begin position="55"/>
        <end position="252"/>
    </location>
</feature>
<dbReference type="AlphaFoldDB" id="A0A134A221"/>
<keyword evidence="8 14" id="KW-0963">Cytoplasm</keyword>
<evidence type="ECO:0000256" key="12">
    <source>
        <dbReference type="ARBA" id="ARBA00022801"/>
    </source>
</evidence>
<keyword evidence="19" id="KW-1185">Reference proteome</keyword>
<keyword evidence="13 14" id="KW-0464">Manganese</keyword>
<comment type="caution">
    <text evidence="18">The sequence shown here is derived from an EMBL/GenBank/DDBJ whole genome shotgun (WGS) entry which is preliminary data.</text>
</comment>
<evidence type="ECO:0000256" key="13">
    <source>
        <dbReference type="ARBA" id="ARBA00023211"/>
    </source>
</evidence>
<evidence type="ECO:0000256" key="14">
    <source>
        <dbReference type="HAMAP-Rule" id="MF_00052"/>
    </source>
</evidence>
<evidence type="ECO:0000256" key="1">
    <source>
        <dbReference type="ARBA" id="ARBA00000077"/>
    </source>
</evidence>
<dbReference type="EC" id="3.1.26.4" evidence="6 14"/>
<feature type="binding site" evidence="14 15">
    <location>
        <position position="155"/>
    </location>
    <ligand>
        <name>a divalent metal cation</name>
        <dbReference type="ChEBI" id="CHEBI:60240"/>
    </ligand>
</feature>
<dbReference type="PROSITE" id="PS51975">
    <property type="entry name" value="RNASE_H_2"/>
    <property type="match status" value="1"/>
</dbReference>
<dbReference type="InterPro" id="IPR012337">
    <property type="entry name" value="RNaseH-like_sf"/>
</dbReference>
<accession>A0A134A221</accession>
<dbReference type="PANTHER" id="PTHR10954:SF18">
    <property type="entry name" value="RIBONUCLEASE HII"/>
    <property type="match status" value="1"/>
</dbReference>
<evidence type="ECO:0000256" key="10">
    <source>
        <dbReference type="ARBA" id="ARBA00022723"/>
    </source>
</evidence>
<evidence type="ECO:0000256" key="9">
    <source>
        <dbReference type="ARBA" id="ARBA00022722"/>
    </source>
</evidence>
<dbReference type="EMBL" id="LSDD01000131">
    <property type="protein sequence ID" value="KXB61700.1"/>
    <property type="molecule type" value="Genomic_DNA"/>
</dbReference>
<evidence type="ECO:0000256" key="15">
    <source>
        <dbReference type="PROSITE-ProRule" id="PRU01319"/>
    </source>
</evidence>
<dbReference type="GO" id="GO:0005737">
    <property type="term" value="C:cytoplasm"/>
    <property type="evidence" value="ECO:0007669"/>
    <property type="project" value="UniProtKB-SubCell"/>
</dbReference>
<gene>
    <name evidence="14" type="primary">rnhB</name>
    <name evidence="18" type="ORF">HMPREF3180_01726</name>
</gene>
<dbReference type="Pfam" id="PF01351">
    <property type="entry name" value="RNase_HII"/>
    <property type="match status" value="1"/>
</dbReference>
<evidence type="ECO:0000256" key="4">
    <source>
        <dbReference type="ARBA" id="ARBA00004496"/>
    </source>
</evidence>
<dbReference type="Gene3D" id="3.30.420.10">
    <property type="entry name" value="Ribonuclease H-like superfamily/Ribonuclease H"/>
    <property type="match status" value="1"/>
</dbReference>
<dbReference type="SUPFAM" id="SSF53098">
    <property type="entry name" value="Ribonuclease H-like"/>
    <property type="match status" value="1"/>
</dbReference>
<dbReference type="GO" id="GO:0032299">
    <property type="term" value="C:ribonuclease H2 complex"/>
    <property type="evidence" value="ECO:0007669"/>
    <property type="project" value="TreeGrafter"/>
</dbReference>
<organism evidence="18 19">
    <name type="scientific">Leptotrichia wadei</name>
    <dbReference type="NCBI Taxonomy" id="157687"/>
    <lineage>
        <taxon>Bacteria</taxon>
        <taxon>Fusobacteriati</taxon>
        <taxon>Fusobacteriota</taxon>
        <taxon>Fusobacteriia</taxon>
        <taxon>Fusobacteriales</taxon>
        <taxon>Leptotrichiaceae</taxon>
        <taxon>Leptotrichia</taxon>
    </lineage>
</organism>
<dbReference type="NCBIfam" id="NF000595">
    <property type="entry name" value="PRK00015.1-3"/>
    <property type="match status" value="1"/>
</dbReference>
<comment type="function">
    <text evidence="3 14 16">Endonuclease that specifically degrades the RNA of RNA-DNA hybrids.</text>
</comment>
<comment type="catalytic activity">
    <reaction evidence="1 14 15 16">
        <text>Endonucleolytic cleavage to 5'-phosphomonoester.</text>
        <dbReference type="EC" id="3.1.26.4"/>
    </reaction>
</comment>
<feature type="binding site" evidence="14 15">
    <location>
        <position position="61"/>
    </location>
    <ligand>
        <name>a divalent metal cation</name>
        <dbReference type="ChEBI" id="CHEBI:60240"/>
    </ligand>
</feature>
<sequence>MFENYQIGYFKSSFIKSYLINLLYKLQKIEEKFMDKEKLENKRNELMEFDKKYNKIVVGVDEAGRGPLAGPVVAGAVIVNQDFPELQGINDSKKLTEKKRERLFEAIEKNCIVGIGIASEKEIDEINILNATFLAMRRAISQVAGKSGFDIVLVDGNHLIREYEGEQECIVKGDGKSIAIAAASIVAKVTRDRMLCEIAKEFPEYEFEKHKGYGTKKHREILVEKGACRYHRKTFLKKILDGSEKIFKESGVE</sequence>
<dbReference type="InterPro" id="IPR001352">
    <property type="entry name" value="RNase_HII/HIII"/>
</dbReference>
<feature type="binding site" evidence="14 15">
    <location>
        <position position="62"/>
    </location>
    <ligand>
        <name>a divalent metal cation</name>
        <dbReference type="ChEBI" id="CHEBI:60240"/>
    </ligand>
</feature>
<dbReference type="InterPro" id="IPR036397">
    <property type="entry name" value="RNaseH_sf"/>
</dbReference>
<evidence type="ECO:0000256" key="6">
    <source>
        <dbReference type="ARBA" id="ARBA00012180"/>
    </source>
</evidence>